<organism evidence="3 4">
    <name type="scientific">Duganella zoogloeoides</name>
    <dbReference type="NCBI Taxonomy" id="75659"/>
    <lineage>
        <taxon>Bacteria</taxon>
        <taxon>Pseudomonadati</taxon>
        <taxon>Pseudomonadota</taxon>
        <taxon>Betaproteobacteria</taxon>
        <taxon>Burkholderiales</taxon>
        <taxon>Oxalobacteraceae</taxon>
        <taxon>Telluria group</taxon>
        <taxon>Duganella</taxon>
    </lineage>
</organism>
<gene>
    <name evidence="3" type="ORF">SR858_17435</name>
</gene>
<evidence type="ECO:0000313" key="4">
    <source>
        <dbReference type="Proteomes" id="UP001326110"/>
    </source>
</evidence>
<protein>
    <submittedName>
        <fullName evidence="3">Flagellar assembly protein A</fullName>
    </submittedName>
</protein>
<dbReference type="InterPro" id="IPR005646">
    <property type="entry name" value="FapA"/>
</dbReference>
<name>A0ABZ0XUD9_9BURK</name>
<dbReference type="PANTHER" id="PTHR38032:SF1">
    <property type="entry name" value="RNA-BINDING PROTEIN KHPB N-TERMINAL DOMAIN-CONTAINING PROTEIN"/>
    <property type="match status" value="1"/>
</dbReference>
<dbReference type="Pfam" id="PF20250">
    <property type="entry name" value="FapA_N"/>
    <property type="match status" value="1"/>
</dbReference>
<feature type="domain" description="Flagellar Assembly Protein A N-terminal region" evidence="2">
    <location>
        <begin position="136"/>
        <end position="287"/>
    </location>
</feature>
<evidence type="ECO:0000259" key="2">
    <source>
        <dbReference type="Pfam" id="PF20250"/>
    </source>
</evidence>
<evidence type="ECO:0000256" key="1">
    <source>
        <dbReference type="SAM" id="Coils"/>
    </source>
</evidence>
<accession>A0ABZ0XUD9</accession>
<sequence length="643" mass="68316">MVPDVAPAALSVVSALPAPDASLPIGLILRPDGIYIDLGLPPPARAAAVNQVFGAGFCLAGLSYPVLIKALYDVGPDLGAAQAVRLAAAVQLIDGRRLPLYKTPKPGRGYAEYYFEPLYLDAEVLADGTELPERVARLDIDEFVAAMWGHGIRFGIDVAAVANAIKAPKAERITFATDLEPEPGCNATVLEVSHALHRSDAPKERADGRIDLHSFENRFPQIKAGVRLLKKVPATPGLPGFDLAGRMTAPAPPSDLALRHLAGDGTEVQELDDVEYIVSIREGFLAVDPKSNRVSVTDKIVSLDGVSGRTTGNLELTGAYEEYGDVQEQRDVTGGDITVHGNVYGNIHSRGGAVVLDRNLIGGSIRNANGPITIAGVASNAVIHTGSGAVIVARAENCIISGSSVTIGEASNCEIVADLLRITMAEGCAVAGRDVEIESAGPRRRTEMVIYVLLRDVARFGQEIGELDVRLAELARVLAGHEEEAARLSALPDVRRYLALALKLRNQELTVSPEQAHILRKIAAGVAEPMQSLDRLKKDGQIALTQQKLLRDRRDAVIAEQVAAAGTARCGLHMVSGETVVRTMLYGGAGDSAAPLLAQQPAKDIKQRLRGTPTGGAVLFWESEGALNWHLDPRQVHNHGGSC</sequence>
<evidence type="ECO:0000313" key="3">
    <source>
        <dbReference type="EMBL" id="WQH02842.1"/>
    </source>
</evidence>
<keyword evidence="3" id="KW-0966">Cell projection</keyword>
<dbReference type="InterPro" id="IPR046866">
    <property type="entry name" value="FapA_N"/>
</dbReference>
<keyword evidence="4" id="KW-1185">Reference proteome</keyword>
<proteinExistence type="predicted"/>
<keyword evidence="3" id="KW-0969">Cilium</keyword>
<reference evidence="3 4" key="1">
    <citation type="submission" date="2023-11" db="EMBL/GenBank/DDBJ databases">
        <title>MicrobeMod: A computational toolkit for identifying prokaryotic methylation and restriction-modification with nanopore sequencing.</title>
        <authorList>
            <person name="Crits-Christoph A."/>
            <person name="Kang S.C."/>
            <person name="Lee H."/>
            <person name="Ostrov N."/>
        </authorList>
    </citation>
    <scope>NUCLEOTIDE SEQUENCE [LARGE SCALE GENOMIC DNA]</scope>
    <source>
        <strain evidence="3 4">ATCC 25935</strain>
    </source>
</reference>
<keyword evidence="3" id="KW-0282">Flagellum</keyword>
<feature type="coiled-coil region" evidence="1">
    <location>
        <begin position="464"/>
        <end position="491"/>
    </location>
</feature>
<dbReference type="RefSeq" id="WP_322533677.1">
    <property type="nucleotide sequence ID" value="NZ_CP140152.1"/>
</dbReference>
<dbReference type="PANTHER" id="PTHR38032">
    <property type="entry name" value="POLYMERASE-RELATED"/>
    <property type="match status" value="1"/>
</dbReference>
<dbReference type="Proteomes" id="UP001326110">
    <property type="component" value="Chromosome"/>
</dbReference>
<dbReference type="EMBL" id="CP140152">
    <property type="protein sequence ID" value="WQH02842.1"/>
    <property type="molecule type" value="Genomic_DNA"/>
</dbReference>
<keyword evidence="1" id="KW-0175">Coiled coil</keyword>